<dbReference type="EMBL" id="CM020620">
    <property type="protein sequence ID" value="KAK1867192.1"/>
    <property type="molecule type" value="Genomic_DNA"/>
</dbReference>
<accession>A0ACC3CBM5</accession>
<reference evidence="1" key="1">
    <citation type="submission" date="2019-11" db="EMBL/GenBank/DDBJ databases">
        <title>Nori genome reveals adaptations in red seaweeds to the harsh intertidal environment.</title>
        <authorList>
            <person name="Wang D."/>
            <person name="Mao Y."/>
        </authorList>
    </citation>
    <scope>NUCLEOTIDE SEQUENCE</scope>
    <source>
        <tissue evidence="1">Gametophyte</tissue>
    </source>
</reference>
<proteinExistence type="predicted"/>
<evidence type="ECO:0000313" key="2">
    <source>
        <dbReference type="Proteomes" id="UP000798662"/>
    </source>
</evidence>
<dbReference type="Proteomes" id="UP000798662">
    <property type="component" value="Chromosome 3"/>
</dbReference>
<name>A0ACC3CBM5_PYRYE</name>
<keyword evidence="2" id="KW-1185">Reference proteome</keyword>
<gene>
    <name evidence="1" type="ORF">I4F81_009699</name>
</gene>
<organism evidence="1 2">
    <name type="scientific">Pyropia yezoensis</name>
    <name type="common">Susabi-nori</name>
    <name type="synonym">Porphyra yezoensis</name>
    <dbReference type="NCBI Taxonomy" id="2788"/>
    <lineage>
        <taxon>Eukaryota</taxon>
        <taxon>Rhodophyta</taxon>
        <taxon>Bangiophyceae</taxon>
        <taxon>Bangiales</taxon>
        <taxon>Bangiaceae</taxon>
        <taxon>Pyropia</taxon>
    </lineage>
</organism>
<protein>
    <submittedName>
        <fullName evidence="1">Uncharacterized protein</fullName>
    </submittedName>
</protein>
<sequence>MVVYMVVGHTKFGPDHVARQIAGRYHSRDTFNHGQLVDHISKYATACAYDETMLQTWKMGTQELFAPIVRIMSYRCFVVLADDGNVRLDLVAPPADFDPFPDGGSLFHDADLMRECEKAAQRRLRTVVFPTLRRWMRCPSLEAVNAALASVHQYAAHPQMRKEADGSKAKDIADQYAKYVPPEFVPDRFSIPEAGCTGTLTQTTLSRPNVPSAARPSTHTSGNVAALGATPVTEEPAPKAGKVRWSAAAHAKPLLSALLSPPFNGVLPKKLPGWRTLVDKMPDPEEGLVWDVQTLKRHAKLLAKARPGISL</sequence>
<comment type="caution">
    <text evidence="1">The sequence shown here is derived from an EMBL/GenBank/DDBJ whole genome shotgun (WGS) entry which is preliminary data.</text>
</comment>
<evidence type="ECO:0000313" key="1">
    <source>
        <dbReference type="EMBL" id="KAK1867192.1"/>
    </source>
</evidence>